<dbReference type="SUPFAM" id="SSF53850">
    <property type="entry name" value="Periplasmic binding protein-like II"/>
    <property type="match status" value="1"/>
</dbReference>
<organism evidence="6 7">
    <name type="scientific">Opitutus terrae (strain DSM 11246 / JCM 15787 / PB90-1)</name>
    <dbReference type="NCBI Taxonomy" id="452637"/>
    <lineage>
        <taxon>Bacteria</taxon>
        <taxon>Pseudomonadati</taxon>
        <taxon>Verrucomicrobiota</taxon>
        <taxon>Opitutia</taxon>
        <taxon>Opitutales</taxon>
        <taxon>Opitutaceae</taxon>
        <taxon>Opitutus</taxon>
    </lineage>
</organism>
<dbReference type="PROSITE" id="PS50931">
    <property type="entry name" value="HTH_LYSR"/>
    <property type="match status" value="1"/>
</dbReference>
<dbReference type="EMBL" id="CP001032">
    <property type="protein sequence ID" value="ACB75017.1"/>
    <property type="molecule type" value="Genomic_DNA"/>
</dbReference>
<evidence type="ECO:0000256" key="1">
    <source>
        <dbReference type="ARBA" id="ARBA00009437"/>
    </source>
</evidence>
<name>B1ZVT1_OPITP</name>
<dbReference type="Pfam" id="PF00126">
    <property type="entry name" value="HTH_1"/>
    <property type="match status" value="1"/>
</dbReference>
<dbReference type="HOGENOM" id="CLU_039613_6_1_0"/>
<dbReference type="eggNOG" id="COG0583">
    <property type="taxonomic scope" value="Bacteria"/>
</dbReference>
<feature type="domain" description="HTH lysR-type" evidence="5">
    <location>
        <begin position="12"/>
        <end position="69"/>
    </location>
</feature>
<dbReference type="SUPFAM" id="SSF46785">
    <property type="entry name" value="Winged helix' DNA-binding domain"/>
    <property type="match status" value="1"/>
</dbReference>
<keyword evidence="3" id="KW-0238">DNA-binding</keyword>
<dbReference type="STRING" id="452637.Oter_1733"/>
<evidence type="ECO:0000313" key="6">
    <source>
        <dbReference type="EMBL" id="ACB75017.1"/>
    </source>
</evidence>
<dbReference type="InterPro" id="IPR036390">
    <property type="entry name" value="WH_DNA-bd_sf"/>
</dbReference>
<dbReference type="AlphaFoldDB" id="B1ZVT1"/>
<dbReference type="KEGG" id="ote:Oter_1733"/>
<proteinExistence type="inferred from homology"/>
<sequence length="321" mass="35776">MNEALSSASRPLDSRQLLAFAALARCQSFTLAAKELFLTQSAVSHAIKALEAEVGSRLVDRANRRVLLTQAGEQFLRHVEKILREMEAARAGLDALSRWGHGRLRVGASTTACQYLLPTVLREFKQSFPKSVITIEPGDHATQVELLQSNRIDLAIMLQPETRGEFDFVPLFQDELRLLTSPVHAWVQQERTTPGSLAAETIVLYNKASYTFRLVTDYFRQERMTIGHFIELGSMDAIKELVKIGVGVGVLAPWVARAELENGALVSFPLGRKRLRRTWGIAYLRGRRLPLGEETFIGLCRSVTEHFGEVPADSADHPDVA</sequence>
<dbReference type="GO" id="GO:0000976">
    <property type="term" value="F:transcription cis-regulatory region binding"/>
    <property type="evidence" value="ECO:0007669"/>
    <property type="project" value="TreeGrafter"/>
</dbReference>
<dbReference type="FunFam" id="1.10.10.10:FF:000001">
    <property type="entry name" value="LysR family transcriptional regulator"/>
    <property type="match status" value="1"/>
</dbReference>
<reference evidence="6 7" key="1">
    <citation type="journal article" date="2011" name="J. Bacteriol.">
        <title>Genome sequence of the verrucomicrobium Opitutus terrae PB90-1, an abundant inhabitant of rice paddy soil ecosystems.</title>
        <authorList>
            <person name="van Passel M.W."/>
            <person name="Kant R."/>
            <person name="Palva A."/>
            <person name="Copeland A."/>
            <person name="Lucas S."/>
            <person name="Lapidus A."/>
            <person name="Glavina del Rio T."/>
            <person name="Pitluck S."/>
            <person name="Goltsman E."/>
            <person name="Clum A."/>
            <person name="Sun H."/>
            <person name="Schmutz J."/>
            <person name="Larimer F.W."/>
            <person name="Land M.L."/>
            <person name="Hauser L."/>
            <person name="Kyrpides N."/>
            <person name="Mikhailova N."/>
            <person name="Richardson P.P."/>
            <person name="Janssen P.H."/>
            <person name="de Vos W.M."/>
            <person name="Smidt H."/>
        </authorList>
    </citation>
    <scope>NUCLEOTIDE SEQUENCE [LARGE SCALE GENOMIC DNA]</scope>
    <source>
        <strain evidence="7">DSM 11246 / JCM 15787 / PB90-1</strain>
    </source>
</reference>
<evidence type="ECO:0000256" key="2">
    <source>
        <dbReference type="ARBA" id="ARBA00023015"/>
    </source>
</evidence>
<dbReference type="InterPro" id="IPR000847">
    <property type="entry name" value="LysR_HTH_N"/>
</dbReference>
<gene>
    <name evidence="6" type="ordered locus">Oter_1733</name>
</gene>
<protein>
    <submittedName>
        <fullName evidence="6">Transcriptional regulator, LysR family</fullName>
    </submittedName>
</protein>
<evidence type="ECO:0000259" key="5">
    <source>
        <dbReference type="PROSITE" id="PS50931"/>
    </source>
</evidence>
<dbReference type="PANTHER" id="PTHR30126:SF40">
    <property type="entry name" value="HTH-TYPE TRANSCRIPTIONAL REGULATOR GLTR"/>
    <property type="match status" value="1"/>
</dbReference>
<dbReference type="GO" id="GO:0003700">
    <property type="term" value="F:DNA-binding transcription factor activity"/>
    <property type="evidence" value="ECO:0007669"/>
    <property type="project" value="InterPro"/>
</dbReference>
<dbReference type="OrthoDB" id="63123at2"/>
<dbReference type="Gene3D" id="3.40.190.10">
    <property type="entry name" value="Periplasmic binding protein-like II"/>
    <property type="match status" value="2"/>
</dbReference>
<keyword evidence="2" id="KW-0805">Transcription regulation</keyword>
<dbReference type="InterPro" id="IPR005119">
    <property type="entry name" value="LysR_subst-bd"/>
</dbReference>
<dbReference type="RefSeq" id="WP_012374554.1">
    <property type="nucleotide sequence ID" value="NC_010571.1"/>
</dbReference>
<dbReference type="CDD" id="cd05466">
    <property type="entry name" value="PBP2_LTTR_substrate"/>
    <property type="match status" value="1"/>
</dbReference>
<comment type="similarity">
    <text evidence="1">Belongs to the LysR transcriptional regulatory family.</text>
</comment>
<accession>B1ZVT1</accession>
<evidence type="ECO:0000256" key="3">
    <source>
        <dbReference type="ARBA" id="ARBA00023125"/>
    </source>
</evidence>
<keyword evidence="4" id="KW-0804">Transcription</keyword>
<dbReference type="Pfam" id="PF03466">
    <property type="entry name" value="LysR_substrate"/>
    <property type="match status" value="1"/>
</dbReference>
<dbReference type="PANTHER" id="PTHR30126">
    <property type="entry name" value="HTH-TYPE TRANSCRIPTIONAL REGULATOR"/>
    <property type="match status" value="1"/>
</dbReference>
<dbReference type="PRINTS" id="PR00039">
    <property type="entry name" value="HTHLYSR"/>
</dbReference>
<evidence type="ECO:0000313" key="7">
    <source>
        <dbReference type="Proteomes" id="UP000007013"/>
    </source>
</evidence>
<dbReference type="Proteomes" id="UP000007013">
    <property type="component" value="Chromosome"/>
</dbReference>
<evidence type="ECO:0000256" key="4">
    <source>
        <dbReference type="ARBA" id="ARBA00023163"/>
    </source>
</evidence>
<dbReference type="InterPro" id="IPR036388">
    <property type="entry name" value="WH-like_DNA-bd_sf"/>
</dbReference>
<keyword evidence="7" id="KW-1185">Reference proteome</keyword>
<dbReference type="Gene3D" id="1.10.10.10">
    <property type="entry name" value="Winged helix-like DNA-binding domain superfamily/Winged helix DNA-binding domain"/>
    <property type="match status" value="1"/>
</dbReference>